<sequence>MLYINCVCVLKASFKRIDENVAHLQKIVVKPRVPTLICQTQRNQFLLIELKILKKQHLMISDAVQMLNVIFSLQLLATILLTFCVITFEIYSYAVRWQNGILINIDIQFIFTLFTSIGHYIIKMTLLVWACETSKNQAQEIITTVHDLLNSTNDEQIKNELQLFSLQILHRKNTFSLKGLTIDATLLAAVTCFKNINDNLVHIQKIVINDMKSRVSNVICHTQRNNFLLIELRILKKKHLMTSNAVQMLNIIFNLQLLAAIVMSFLIVTFELYFYAVRWQNGVLIGLDWHFLDVLVTSVTYNIFQIILIVWACETGKNQARNIGTTVHDLLNSTNNEKIKYELQLFSLQVLHRKNTFSVKGLTIDATLLTAVTCFKRLNENMAHLQKLVVKPCIPRLICHIQRNQLFLIQLKILQKQHLMISNTVQKLNLIFSLQLYATIIMTFSDIIFEVYYYVVRWQDGIHITFDLHFLDVFSISVTFYILKIMLITWACETGKNQAQEIGTIIHDVLNSTSNEQIKNEVIRSYI</sequence>
<evidence type="ECO:0000256" key="3">
    <source>
        <dbReference type="ARBA" id="ARBA00022692"/>
    </source>
</evidence>
<evidence type="ECO:0000313" key="9">
    <source>
        <dbReference type="EMBL" id="KYN14861.1"/>
    </source>
</evidence>
<gene>
    <name evidence="9" type="ORF">ALC57_12970</name>
</gene>
<keyword evidence="10" id="KW-1185">Reference proteome</keyword>
<keyword evidence="4 8" id="KW-1133">Transmembrane helix</keyword>
<dbReference type="InterPro" id="IPR013604">
    <property type="entry name" value="7TM_chemorcpt"/>
</dbReference>
<dbReference type="STRING" id="471704.A0A195DPT8"/>
<organism evidence="9 10">
    <name type="scientific">Trachymyrmex cornetzi</name>
    <dbReference type="NCBI Taxonomy" id="471704"/>
    <lineage>
        <taxon>Eukaryota</taxon>
        <taxon>Metazoa</taxon>
        <taxon>Ecdysozoa</taxon>
        <taxon>Arthropoda</taxon>
        <taxon>Hexapoda</taxon>
        <taxon>Insecta</taxon>
        <taxon>Pterygota</taxon>
        <taxon>Neoptera</taxon>
        <taxon>Endopterygota</taxon>
        <taxon>Hymenoptera</taxon>
        <taxon>Apocrita</taxon>
        <taxon>Aculeata</taxon>
        <taxon>Formicoidea</taxon>
        <taxon>Formicidae</taxon>
        <taxon>Myrmicinae</taxon>
        <taxon>Trachymyrmex</taxon>
    </lineage>
</organism>
<feature type="transmembrane region" description="Helical" evidence="8">
    <location>
        <begin position="430"/>
        <end position="453"/>
    </location>
</feature>
<feature type="transmembrane region" description="Helical" evidence="8">
    <location>
        <begin position="294"/>
        <end position="313"/>
    </location>
</feature>
<dbReference type="GO" id="GO:0030424">
    <property type="term" value="C:axon"/>
    <property type="evidence" value="ECO:0007669"/>
    <property type="project" value="TreeGrafter"/>
</dbReference>
<dbReference type="GO" id="GO:0043025">
    <property type="term" value="C:neuronal cell body"/>
    <property type="evidence" value="ECO:0007669"/>
    <property type="project" value="TreeGrafter"/>
</dbReference>
<dbReference type="GO" id="GO:0007165">
    <property type="term" value="P:signal transduction"/>
    <property type="evidence" value="ECO:0007669"/>
    <property type="project" value="UniProtKB-KW"/>
</dbReference>
<feature type="transmembrane region" description="Helical" evidence="8">
    <location>
        <begin position="473"/>
        <end position="492"/>
    </location>
</feature>
<dbReference type="EMBL" id="KQ980653">
    <property type="protein sequence ID" value="KYN14861.1"/>
    <property type="molecule type" value="Genomic_DNA"/>
</dbReference>
<keyword evidence="6 8" id="KW-0675">Receptor</keyword>
<dbReference type="GO" id="GO:0005886">
    <property type="term" value="C:plasma membrane"/>
    <property type="evidence" value="ECO:0007669"/>
    <property type="project" value="UniProtKB-SubCell"/>
</dbReference>
<feature type="transmembrane region" description="Helical" evidence="8">
    <location>
        <begin position="63"/>
        <end position="88"/>
    </location>
</feature>
<feature type="transmembrane region" description="Helical" evidence="8">
    <location>
        <begin position="251"/>
        <end position="274"/>
    </location>
</feature>
<evidence type="ECO:0000313" key="10">
    <source>
        <dbReference type="Proteomes" id="UP000078492"/>
    </source>
</evidence>
<dbReference type="PANTHER" id="PTHR21143:SF104">
    <property type="entry name" value="GUSTATORY RECEPTOR 8A-RELATED"/>
    <property type="match status" value="1"/>
</dbReference>
<protein>
    <recommendedName>
        <fullName evidence="8">Gustatory receptor</fullName>
    </recommendedName>
</protein>
<dbReference type="GO" id="GO:0007635">
    <property type="term" value="P:chemosensory behavior"/>
    <property type="evidence" value="ECO:0007669"/>
    <property type="project" value="TreeGrafter"/>
</dbReference>
<keyword evidence="7 8" id="KW-0807">Transducer</keyword>
<evidence type="ECO:0000256" key="7">
    <source>
        <dbReference type="ARBA" id="ARBA00023224"/>
    </source>
</evidence>
<comment type="caution">
    <text evidence="8">Lacks conserved residue(s) required for the propagation of feature annotation.</text>
</comment>
<evidence type="ECO:0000256" key="5">
    <source>
        <dbReference type="ARBA" id="ARBA00023136"/>
    </source>
</evidence>
<comment type="similarity">
    <text evidence="8">Belongs to the insect chemoreceptor superfamily. Gustatory receptor (GR) family.</text>
</comment>
<proteinExistence type="inferred from homology"/>
<evidence type="ECO:0000256" key="1">
    <source>
        <dbReference type="ARBA" id="ARBA00004651"/>
    </source>
</evidence>
<evidence type="ECO:0000256" key="2">
    <source>
        <dbReference type="ARBA" id="ARBA00022475"/>
    </source>
</evidence>
<dbReference type="PANTHER" id="PTHR21143">
    <property type="entry name" value="INVERTEBRATE GUSTATORY RECEPTOR"/>
    <property type="match status" value="1"/>
</dbReference>
<evidence type="ECO:0000256" key="4">
    <source>
        <dbReference type="ARBA" id="ARBA00022989"/>
    </source>
</evidence>
<keyword evidence="3 8" id="KW-0812">Transmembrane</keyword>
<comment type="function">
    <text evidence="8">Gustatory receptor which mediates acceptance or avoidance behavior, depending on its substrates.</text>
</comment>
<reference evidence="9 10" key="1">
    <citation type="submission" date="2015-09" db="EMBL/GenBank/DDBJ databases">
        <title>Trachymyrmex cornetzi WGS genome.</title>
        <authorList>
            <person name="Nygaard S."/>
            <person name="Hu H."/>
            <person name="Boomsma J."/>
            <person name="Zhang G."/>
        </authorList>
    </citation>
    <scope>NUCLEOTIDE SEQUENCE [LARGE SCALE GENOMIC DNA]</scope>
    <source>
        <strain evidence="9">Tcor2-1</strain>
        <tissue evidence="9">Whole body</tissue>
    </source>
</reference>
<dbReference type="AlphaFoldDB" id="A0A195DPT8"/>
<dbReference type="GO" id="GO:0050909">
    <property type="term" value="P:sensory perception of taste"/>
    <property type="evidence" value="ECO:0007669"/>
    <property type="project" value="InterPro"/>
</dbReference>
<feature type="transmembrane region" description="Helical" evidence="8">
    <location>
        <begin position="100"/>
        <end position="122"/>
    </location>
</feature>
<keyword evidence="2 8" id="KW-1003">Cell membrane</keyword>
<accession>A0A195DPT8</accession>
<name>A0A195DPT8_9HYME</name>
<dbReference type="GO" id="GO:0008049">
    <property type="term" value="P:male courtship behavior"/>
    <property type="evidence" value="ECO:0007669"/>
    <property type="project" value="TreeGrafter"/>
</dbReference>
<keyword evidence="5 8" id="KW-0472">Membrane</keyword>
<dbReference type="Pfam" id="PF08395">
    <property type="entry name" value="7tm_7"/>
    <property type="match status" value="3"/>
</dbReference>
<evidence type="ECO:0000256" key="6">
    <source>
        <dbReference type="ARBA" id="ARBA00023170"/>
    </source>
</evidence>
<evidence type="ECO:0000256" key="8">
    <source>
        <dbReference type="RuleBase" id="RU363108"/>
    </source>
</evidence>
<comment type="subcellular location">
    <subcellularLocation>
        <location evidence="1 8">Cell membrane</location>
        <topology evidence="1 8">Multi-pass membrane protein</topology>
    </subcellularLocation>
</comment>
<dbReference type="Proteomes" id="UP000078492">
    <property type="component" value="Unassembled WGS sequence"/>
</dbReference>
<dbReference type="GO" id="GO:0030425">
    <property type="term" value="C:dendrite"/>
    <property type="evidence" value="ECO:0007669"/>
    <property type="project" value="TreeGrafter"/>
</dbReference>